<keyword evidence="10" id="KW-0539">Nucleus</keyword>
<dbReference type="Proteomes" id="UP000682733">
    <property type="component" value="Unassembled WGS sequence"/>
</dbReference>
<evidence type="ECO:0000256" key="6">
    <source>
        <dbReference type="ARBA" id="ARBA00022833"/>
    </source>
</evidence>
<sequence length="351" mass="39625">MPDSRCTRNDLDEQINCSISGQLLLSPHTLYITMDTDLNVSSTQNVMDTATHLGQVEPNENAVVNPNSNNNNNASNNGITLTSQTHTELQRKQFIQKQLVLLLHAHKCQKREENDKQHTGCNISHCNTMKNVLQHMTQCQNHQTCPVPHCVTSRQIILHWKNCKNTQCPICQILRSPPASLTPPHHQKTSAKEWSKCVTAEMRNDLVQKIISALIPTADINVSWDERMINLANYAQRIENETYDISNNQEEYFHKLAEAVYKIHKDLEDRRERIRQLEQQQQQTGKTITTTLSSTSYTDPLSSGHNIGLTDGLAGEHGPPNDAASQSDIPSFSLSTRCTDVFDLNDLLLLL</sequence>
<dbReference type="Pfam" id="PF02172">
    <property type="entry name" value="KIX"/>
    <property type="match status" value="1"/>
</dbReference>
<evidence type="ECO:0000256" key="13">
    <source>
        <dbReference type="SAM" id="MobiDB-lite"/>
    </source>
</evidence>
<dbReference type="PANTHER" id="PTHR13808">
    <property type="entry name" value="CBP/P300-RELATED"/>
    <property type="match status" value="1"/>
</dbReference>
<dbReference type="GO" id="GO:0031490">
    <property type="term" value="F:chromatin DNA binding"/>
    <property type="evidence" value="ECO:0007669"/>
    <property type="project" value="TreeGrafter"/>
</dbReference>
<dbReference type="EMBL" id="CAJNOQ010009939">
    <property type="protein sequence ID" value="CAF1238216.1"/>
    <property type="molecule type" value="Genomic_DNA"/>
</dbReference>
<keyword evidence="20" id="KW-1185">Reference proteome</keyword>
<dbReference type="SMART" id="SM00551">
    <property type="entry name" value="ZnF_TAZ"/>
    <property type="match status" value="1"/>
</dbReference>
<proteinExistence type="predicted"/>
<keyword evidence="7" id="KW-0156">Chromatin regulator</keyword>
<feature type="zinc finger region" description="TAZ-type" evidence="12">
    <location>
        <begin position="88"/>
        <end position="174"/>
    </location>
</feature>
<name>A0A814Z4Z3_9BILA</name>
<organism evidence="17 20">
    <name type="scientific">Didymodactylos carnosus</name>
    <dbReference type="NCBI Taxonomy" id="1234261"/>
    <lineage>
        <taxon>Eukaryota</taxon>
        <taxon>Metazoa</taxon>
        <taxon>Spiralia</taxon>
        <taxon>Gnathifera</taxon>
        <taxon>Rotifera</taxon>
        <taxon>Eurotatoria</taxon>
        <taxon>Bdelloidea</taxon>
        <taxon>Philodinida</taxon>
        <taxon>Philodinidae</taxon>
        <taxon>Didymodactylos</taxon>
    </lineage>
</organism>
<evidence type="ECO:0000256" key="8">
    <source>
        <dbReference type="ARBA" id="ARBA00023015"/>
    </source>
</evidence>
<evidence type="ECO:0000256" key="11">
    <source>
        <dbReference type="ARBA" id="ARBA00048017"/>
    </source>
</evidence>
<dbReference type="EMBL" id="CAJNOK010000433">
    <property type="protein sequence ID" value="CAF0752695.1"/>
    <property type="molecule type" value="Genomic_DNA"/>
</dbReference>
<dbReference type="EC" id="2.3.1.48" evidence="2"/>
<evidence type="ECO:0000313" key="20">
    <source>
        <dbReference type="Proteomes" id="UP000663829"/>
    </source>
</evidence>
<evidence type="ECO:0000256" key="12">
    <source>
        <dbReference type="PROSITE-ProRule" id="PRU00203"/>
    </source>
</evidence>
<evidence type="ECO:0000256" key="3">
    <source>
        <dbReference type="ARBA" id="ARBA00022679"/>
    </source>
</evidence>
<evidence type="ECO:0000256" key="5">
    <source>
        <dbReference type="ARBA" id="ARBA00022771"/>
    </source>
</evidence>
<dbReference type="InterPro" id="IPR035898">
    <property type="entry name" value="TAZ_dom_sf"/>
</dbReference>
<comment type="subcellular location">
    <subcellularLocation>
        <location evidence="1">Nucleus</location>
    </subcellularLocation>
</comment>
<accession>A0A814Z4Z3</accession>
<dbReference type="Pfam" id="PF02135">
    <property type="entry name" value="zf-TAZ"/>
    <property type="match status" value="1"/>
</dbReference>
<dbReference type="InterPro" id="IPR000197">
    <property type="entry name" value="Znf_TAZ"/>
</dbReference>
<dbReference type="GO" id="GO:0005634">
    <property type="term" value="C:nucleus"/>
    <property type="evidence" value="ECO:0007669"/>
    <property type="project" value="UniProtKB-SubCell"/>
</dbReference>
<keyword evidence="6 12" id="KW-0862">Zinc</keyword>
<dbReference type="GO" id="GO:0004402">
    <property type="term" value="F:histone acetyltransferase activity"/>
    <property type="evidence" value="ECO:0007669"/>
    <property type="project" value="InterPro"/>
</dbReference>
<evidence type="ECO:0000259" key="14">
    <source>
        <dbReference type="PROSITE" id="PS50134"/>
    </source>
</evidence>
<evidence type="ECO:0000313" key="16">
    <source>
        <dbReference type="EMBL" id="CAF0752695.1"/>
    </source>
</evidence>
<dbReference type="Proteomes" id="UP000663829">
    <property type="component" value="Unassembled WGS sequence"/>
</dbReference>
<feature type="domain" description="KIX" evidence="15">
    <location>
        <begin position="189"/>
        <end position="268"/>
    </location>
</feature>
<dbReference type="GO" id="GO:0003713">
    <property type="term" value="F:transcription coactivator activity"/>
    <property type="evidence" value="ECO:0007669"/>
    <property type="project" value="TreeGrafter"/>
</dbReference>
<dbReference type="OrthoDB" id="899at2759"/>
<dbReference type="EMBL" id="CAJOBC010009944">
    <property type="protein sequence ID" value="CAF4000450.1"/>
    <property type="molecule type" value="Genomic_DNA"/>
</dbReference>
<evidence type="ECO:0000256" key="10">
    <source>
        <dbReference type="ARBA" id="ARBA00023242"/>
    </source>
</evidence>
<comment type="caution">
    <text evidence="17">The sequence shown here is derived from an EMBL/GenBank/DDBJ whole genome shotgun (WGS) entry which is preliminary data.</text>
</comment>
<comment type="catalytic activity">
    <reaction evidence="11">
        <text>L-lysyl-[protein] + acetyl-CoA = N(6)-acetyl-L-lysyl-[protein] + CoA + H(+)</text>
        <dbReference type="Rhea" id="RHEA:45948"/>
        <dbReference type="Rhea" id="RHEA-COMP:9752"/>
        <dbReference type="Rhea" id="RHEA-COMP:10731"/>
        <dbReference type="ChEBI" id="CHEBI:15378"/>
        <dbReference type="ChEBI" id="CHEBI:29969"/>
        <dbReference type="ChEBI" id="CHEBI:57287"/>
        <dbReference type="ChEBI" id="CHEBI:57288"/>
        <dbReference type="ChEBI" id="CHEBI:61930"/>
        <dbReference type="EC" id="2.3.1.48"/>
    </reaction>
</comment>
<evidence type="ECO:0000256" key="1">
    <source>
        <dbReference type="ARBA" id="ARBA00004123"/>
    </source>
</evidence>
<evidence type="ECO:0000256" key="4">
    <source>
        <dbReference type="ARBA" id="ARBA00022723"/>
    </source>
</evidence>
<feature type="domain" description="TAZ-type" evidence="14">
    <location>
        <begin position="88"/>
        <end position="174"/>
    </location>
</feature>
<dbReference type="Gene3D" id="1.10.246.20">
    <property type="entry name" value="Coactivator CBP, KIX domain"/>
    <property type="match status" value="1"/>
</dbReference>
<keyword evidence="5 12" id="KW-0863">Zinc-finger</keyword>
<keyword evidence="3" id="KW-0808">Transferase</keyword>
<evidence type="ECO:0000256" key="9">
    <source>
        <dbReference type="ARBA" id="ARBA00023163"/>
    </source>
</evidence>
<dbReference type="PANTHER" id="PTHR13808:SF1">
    <property type="entry name" value="HISTONE ACETYLTRANSFERASE"/>
    <property type="match status" value="1"/>
</dbReference>
<keyword evidence="4 12" id="KW-0479">Metal-binding</keyword>
<feature type="region of interest" description="Disordered" evidence="13">
    <location>
        <begin position="277"/>
        <end position="328"/>
    </location>
</feature>
<dbReference type="SUPFAM" id="SSF57933">
    <property type="entry name" value="TAZ domain"/>
    <property type="match status" value="1"/>
</dbReference>
<gene>
    <name evidence="17" type="ORF">GPM918_LOCUS25525</name>
    <name evidence="16" type="ORF">OVA965_LOCUS2104</name>
    <name evidence="19" type="ORF">SRO942_LOCUS25531</name>
    <name evidence="18" type="ORF">TMI583_LOCUS2104</name>
</gene>
<dbReference type="Proteomes" id="UP000681722">
    <property type="component" value="Unassembled WGS sequence"/>
</dbReference>
<evidence type="ECO:0000313" key="17">
    <source>
        <dbReference type="EMBL" id="CAF1238216.1"/>
    </source>
</evidence>
<evidence type="ECO:0000256" key="2">
    <source>
        <dbReference type="ARBA" id="ARBA00013184"/>
    </source>
</evidence>
<dbReference type="InterPro" id="IPR036529">
    <property type="entry name" value="KIX_dom_sf"/>
</dbReference>
<dbReference type="Gene3D" id="1.20.1020.10">
    <property type="entry name" value="TAZ domain"/>
    <property type="match status" value="1"/>
</dbReference>
<dbReference type="SUPFAM" id="SSF47040">
    <property type="entry name" value="Kix domain of CBP (creb binding protein)"/>
    <property type="match status" value="1"/>
</dbReference>
<dbReference type="GO" id="GO:0045944">
    <property type="term" value="P:positive regulation of transcription by RNA polymerase II"/>
    <property type="evidence" value="ECO:0007669"/>
    <property type="project" value="TreeGrafter"/>
</dbReference>
<dbReference type="PROSITE" id="PS50134">
    <property type="entry name" value="ZF_TAZ"/>
    <property type="match status" value="1"/>
</dbReference>
<evidence type="ECO:0000313" key="18">
    <source>
        <dbReference type="EMBL" id="CAF3531560.1"/>
    </source>
</evidence>
<dbReference type="GO" id="GO:0005667">
    <property type="term" value="C:transcription regulator complex"/>
    <property type="evidence" value="ECO:0007669"/>
    <property type="project" value="TreeGrafter"/>
</dbReference>
<dbReference type="GO" id="GO:0000123">
    <property type="term" value="C:histone acetyltransferase complex"/>
    <property type="evidence" value="ECO:0007669"/>
    <property type="project" value="TreeGrafter"/>
</dbReference>
<evidence type="ECO:0000313" key="19">
    <source>
        <dbReference type="EMBL" id="CAF4000450.1"/>
    </source>
</evidence>
<dbReference type="InterPro" id="IPR013178">
    <property type="entry name" value="Histone_AcTrfase_Rtt109/CBP"/>
</dbReference>
<feature type="compositionally biased region" description="Low complexity" evidence="13">
    <location>
        <begin position="277"/>
        <end position="303"/>
    </location>
</feature>
<dbReference type="InterPro" id="IPR003101">
    <property type="entry name" value="KIX_dom"/>
</dbReference>
<reference evidence="17" key="1">
    <citation type="submission" date="2021-02" db="EMBL/GenBank/DDBJ databases">
        <authorList>
            <person name="Nowell W R."/>
        </authorList>
    </citation>
    <scope>NUCLEOTIDE SEQUENCE</scope>
</reference>
<dbReference type="GO" id="GO:0008270">
    <property type="term" value="F:zinc ion binding"/>
    <property type="evidence" value="ECO:0007669"/>
    <property type="project" value="UniProtKB-KW"/>
</dbReference>
<evidence type="ECO:0000256" key="7">
    <source>
        <dbReference type="ARBA" id="ARBA00022853"/>
    </source>
</evidence>
<dbReference type="EMBL" id="CAJOBA010000433">
    <property type="protein sequence ID" value="CAF3531560.1"/>
    <property type="molecule type" value="Genomic_DNA"/>
</dbReference>
<dbReference type="AlphaFoldDB" id="A0A814Z4Z3"/>
<protein>
    <recommendedName>
        <fullName evidence="2">histone acetyltransferase</fullName>
        <ecNumber evidence="2">2.3.1.48</ecNumber>
    </recommendedName>
</protein>
<dbReference type="PROSITE" id="PS50952">
    <property type="entry name" value="KIX"/>
    <property type="match status" value="1"/>
</dbReference>
<dbReference type="Proteomes" id="UP000677228">
    <property type="component" value="Unassembled WGS sequence"/>
</dbReference>
<keyword evidence="9" id="KW-0804">Transcription</keyword>
<keyword evidence="8" id="KW-0805">Transcription regulation</keyword>
<evidence type="ECO:0000259" key="15">
    <source>
        <dbReference type="PROSITE" id="PS50952"/>
    </source>
</evidence>